<keyword evidence="1" id="KW-1133">Transmembrane helix</keyword>
<feature type="transmembrane region" description="Helical" evidence="1">
    <location>
        <begin position="79"/>
        <end position="99"/>
    </location>
</feature>
<name>A0A2T4AZD1_9HYPO</name>
<evidence type="ECO:0000256" key="1">
    <source>
        <dbReference type="SAM" id="Phobius"/>
    </source>
</evidence>
<evidence type="ECO:0000313" key="3">
    <source>
        <dbReference type="Proteomes" id="UP000241546"/>
    </source>
</evidence>
<dbReference type="EMBL" id="KZ680223">
    <property type="protein sequence ID" value="PTB62331.1"/>
    <property type="molecule type" value="Genomic_DNA"/>
</dbReference>
<dbReference type="RefSeq" id="XP_024745651.1">
    <property type="nucleotide sequence ID" value="XM_024894491.1"/>
</dbReference>
<feature type="transmembrane region" description="Helical" evidence="1">
    <location>
        <begin position="53"/>
        <end position="73"/>
    </location>
</feature>
<gene>
    <name evidence="2" type="ORF">BBK36DRAFT_1163013</name>
</gene>
<keyword evidence="1" id="KW-0472">Membrane</keyword>
<protein>
    <submittedName>
        <fullName evidence="2">Uncharacterized protein</fullName>
    </submittedName>
</protein>
<evidence type="ECO:0000313" key="2">
    <source>
        <dbReference type="EMBL" id="PTB62331.1"/>
    </source>
</evidence>
<dbReference type="GeneID" id="36602609"/>
<dbReference type="AlphaFoldDB" id="A0A2T4AZD1"/>
<organism evidence="2 3">
    <name type="scientific">Trichoderma citrinoviride</name>
    <dbReference type="NCBI Taxonomy" id="58853"/>
    <lineage>
        <taxon>Eukaryota</taxon>
        <taxon>Fungi</taxon>
        <taxon>Dikarya</taxon>
        <taxon>Ascomycota</taxon>
        <taxon>Pezizomycotina</taxon>
        <taxon>Sordariomycetes</taxon>
        <taxon>Hypocreomycetidae</taxon>
        <taxon>Hypocreales</taxon>
        <taxon>Hypocreaceae</taxon>
        <taxon>Trichoderma</taxon>
    </lineage>
</organism>
<keyword evidence="3" id="KW-1185">Reference proteome</keyword>
<accession>A0A2T4AZD1</accession>
<reference evidence="3" key="1">
    <citation type="submission" date="2016-07" db="EMBL/GenBank/DDBJ databases">
        <title>Multiple horizontal gene transfer events from other fungi enriched the ability of initially mycotrophic Trichoderma (Ascomycota) to feed on dead plant biomass.</title>
        <authorList>
            <consortium name="DOE Joint Genome Institute"/>
            <person name="Atanasova L."/>
            <person name="Chenthamara K."/>
            <person name="Zhang J."/>
            <person name="Grujic M."/>
            <person name="Henrissat B."/>
            <person name="Kuo A."/>
            <person name="Aerts A."/>
            <person name="Salamov A."/>
            <person name="Lipzen A."/>
            <person name="Labutti K."/>
            <person name="Barry K."/>
            <person name="Miao Y."/>
            <person name="Rahimi M.J."/>
            <person name="Shen Q."/>
            <person name="Grigoriev I.V."/>
            <person name="Kubicek C.P."/>
            <person name="Druzhinina I.S."/>
        </authorList>
    </citation>
    <scope>NUCLEOTIDE SEQUENCE [LARGE SCALE GENOMIC DNA]</scope>
    <source>
        <strain evidence="3">TUCIM 6016</strain>
    </source>
</reference>
<keyword evidence="1" id="KW-0812">Transmembrane</keyword>
<sequence>MADKPNNGPDAASDAPDGVLPLSYRVVTHDSEKQEALRLVADSIAQQRQTASAAIIFHPLCLAGLLAMCAGTYHQYQHAGYGTVMTMLSGVVIVYLSFVRFYTSGYIQRAESFRWRDFITGPDGREDTVIAAVYGKDVIGVLVLRLEGDEKDLKKKKKGGGAQAGKEGRGIIRAWTTKLRYRGIGVGSDLLHFAVQTTYRALGPDASVEFDPNHPNSTHPLPGMFLRPFKRRQQKAANALRQALNHHGNPE</sequence>
<dbReference type="OrthoDB" id="5343688at2759"/>
<dbReference type="Proteomes" id="UP000241546">
    <property type="component" value="Unassembled WGS sequence"/>
</dbReference>
<proteinExistence type="predicted"/>